<evidence type="ECO:0000313" key="1">
    <source>
        <dbReference type="EMBL" id="PRQ49313.1"/>
    </source>
</evidence>
<dbReference type="AlphaFoldDB" id="A0A2P6RSB4"/>
<comment type="caution">
    <text evidence="1">The sequence shown here is derived from an EMBL/GenBank/DDBJ whole genome shotgun (WGS) entry which is preliminary data.</text>
</comment>
<dbReference type="Proteomes" id="UP000238479">
    <property type="component" value="Chromosome 2"/>
</dbReference>
<sequence length="45" mass="5221">MVAPRHDLSPSLRQGRTTHLSVCAELYRARQPRLQLVAFLPSWFD</sequence>
<proteinExistence type="predicted"/>
<gene>
    <name evidence="1" type="ORF">RchiOBHm_Chr2g0120521</name>
</gene>
<keyword evidence="2" id="KW-1185">Reference proteome</keyword>
<name>A0A2P6RSB4_ROSCH</name>
<organism evidence="1 2">
    <name type="scientific">Rosa chinensis</name>
    <name type="common">China rose</name>
    <dbReference type="NCBI Taxonomy" id="74649"/>
    <lineage>
        <taxon>Eukaryota</taxon>
        <taxon>Viridiplantae</taxon>
        <taxon>Streptophyta</taxon>
        <taxon>Embryophyta</taxon>
        <taxon>Tracheophyta</taxon>
        <taxon>Spermatophyta</taxon>
        <taxon>Magnoliopsida</taxon>
        <taxon>eudicotyledons</taxon>
        <taxon>Gunneridae</taxon>
        <taxon>Pentapetalae</taxon>
        <taxon>rosids</taxon>
        <taxon>fabids</taxon>
        <taxon>Rosales</taxon>
        <taxon>Rosaceae</taxon>
        <taxon>Rosoideae</taxon>
        <taxon>Rosoideae incertae sedis</taxon>
        <taxon>Rosa</taxon>
    </lineage>
</organism>
<dbReference type="EMBL" id="PDCK01000040">
    <property type="protein sequence ID" value="PRQ49313.1"/>
    <property type="molecule type" value="Genomic_DNA"/>
</dbReference>
<protein>
    <submittedName>
        <fullName evidence="1">Uncharacterized protein</fullName>
    </submittedName>
</protein>
<accession>A0A2P6RSB4</accession>
<dbReference type="Gramene" id="PRQ49313">
    <property type="protein sequence ID" value="PRQ49313"/>
    <property type="gene ID" value="RchiOBHm_Chr2g0120521"/>
</dbReference>
<reference evidence="1 2" key="1">
    <citation type="journal article" date="2018" name="Nat. Genet.">
        <title>The Rosa genome provides new insights in the design of modern roses.</title>
        <authorList>
            <person name="Bendahmane M."/>
        </authorList>
    </citation>
    <scope>NUCLEOTIDE SEQUENCE [LARGE SCALE GENOMIC DNA]</scope>
    <source>
        <strain evidence="2">cv. Old Blush</strain>
    </source>
</reference>
<evidence type="ECO:0000313" key="2">
    <source>
        <dbReference type="Proteomes" id="UP000238479"/>
    </source>
</evidence>